<gene>
    <name evidence="1" type="ORF">A2T98_06815</name>
</gene>
<evidence type="ECO:0000313" key="2">
    <source>
        <dbReference type="Proteomes" id="UP000076555"/>
    </source>
</evidence>
<proteinExistence type="predicted"/>
<organism evidence="1 2">
    <name type="scientific">Nodularia spumigena CENA596</name>
    <dbReference type="NCBI Taxonomy" id="1819295"/>
    <lineage>
        <taxon>Bacteria</taxon>
        <taxon>Bacillati</taxon>
        <taxon>Cyanobacteriota</taxon>
        <taxon>Cyanophyceae</taxon>
        <taxon>Nostocales</taxon>
        <taxon>Nodulariaceae</taxon>
        <taxon>Nodularia</taxon>
    </lineage>
</organism>
<name>A0A166K4Z2_NODSP</name>
<dbReference type="Proteomes" id="UP000076555">
    <property type="component" value="Unassembled WGS sequence"/>
</dbReference>
<sequence length="69" mass="7966">MEAKKLKIASYWLYFNPLTCTNLGKSMALVNKHWVLYKIFESITSLLGNILILENLSIKIQLHRVEGKS</sequence>
<protein>
    <submittedName>
        <fullName evidence="1">Phage tail protein</fullName>
    </submittedName>
</protein>
<evidence type="ECO:0000313" key="1">
    <source>
        <dbReference type="EMBL" id="KZL50576.1"/>
    </source>
</evidence>
<accession>A0A166K4Z2</accession>
<comment type="caution">
    <text evidence="1">The sequence shown here is derived from an EMBL/GenBank/DDBJ whole genome shotgun (WGS) entry which is preliminary data.</text>
</comment>
<dbReference type="EMBL" id="LWAJ01000079">
    <property type="protein sequence ID" value="KZL50576.1"/>
    <property type="molecule type" value="Genomic_DNA"/>
</dbReference>
<reference evidence="1 2" key="1">
    <citation type="submission" date="2016-04" db="EMBL/GenBank/DDBJ databases">
        <title>Draft Genome Assembly of the Bloom-forming Cyanobacterium Nodularia spumigena Strain CENA596 in Shrimp Production Ponds.</title>
        <authorList>
            <person name="Popin R.V."/>
            <person name="Rigonato J."/>
            <person name="Abreu V.A."/>
            <person name="Andreote A.P."/>
            <person name="Silveira S.B."/>
            <person name="Odebrecht C."/>
            <person name="Fiore M.F."/>
        </authorList>
    </citation>
    <scope>NUCLEOTIDE SEQUENCE [LARGE SCALE GENOMIC DNA]</scope>
    <source>
        <strain evidence="1 2">CENA596</strain>
    </source>
</reference>
<dbReference type="AlphaFoldDB" id="A0A166K4Z2"/>